<dbReference type="PANTHER" id="PTHR12801:SF115">
    <property type="entry name" value="FI18136P1-RELATED"/>
    <property type="match status" value="1"/>
</dbReference>
<keyword evidence="11" id="KW-1185">Reference proteome</keyword>
<comment type="caution">
    <text evidence="10">The sequence shown here is derived from an EMBL/GenBank/DDBJ whole genome shotgun (WGS) entry which is preliminary data.</text>
</comment>
<feature type="compositionally biased region" description="Basic residues" evidence="7">
    <location>
        <begin position="148"/>
        <end position="157"/>
    </location>
</feature>
<feature type="region of interest" description="Disordered" evidence="7">
    <location>
        <begin position="107"/>
        <end position="177"/>
    </location>
</feature>
<name>A0AA38MIF8_9CUCU</name>
<feature type="domain" description="Exonuclease" evidence="9">
    <location>
        <begin position="368"/>
        <end position="527"/>
    </location>
</feature>
<evidence type="ECO:0000256" key="2">
    <source>
        <dbReference type="ARBA" id="ARBA00006357"/>
    </source>
</evidence>
<organism evidence="10 11">
    <name type="scientific">Zophobas morio</name>
    <dbReference type="NCBI Taxonomy" id="2755281"/>
    <lineage>
        <taxon>Eukaryota</taxon>
        <taxon>Metazoa</taxon>
        <taxon>Ecdysozoa</taxon>
        <taxon>Arthropoda</taxon>
        <taxon>Hexapoda</taxon>
        <taxon>Insecta</taxon>
        <taxon>Pterygota</taxon>
        <taxon>Neoptera</taxon>
        <taxon>Endopterygota</taxon>
        <taxon>Coleoptera</taxon>
        <taxon>Polyphaga</taxon>
        <taxon>Cucujiformia</taxon>
        <taxon>Tenebrionidae</taxon>
        <taxon>Zophobas</taxon>
    </lineage>
</organism>
<accession>A0AA38MIF8</accession>
<dbReference type="EMBL" id="JALNTZ010000004">
    <property type="protein sequence ID" value="KAJ3657264.1"/>
    <property type="molecule type" value="Genomic_DNA"/>
</dbReference>
<feature type="region of interest" description="Disordered" evidence="7">
    <location>
        <begin position="39"/>
        <end position="74"/>
    </location>
</feature>
<dbReference type="CDD" id="cd06145">
    <property type="entry name" value="REX1_like"/>
    <property type="match status" value="1"/>
</dbReference>
<dbReference type="FunFam" id="3.30.420.10:FF:000031">
    <property type="entry name" value="RNA exonuclease 1"/>
    <property type="match status" value="1"/>
</dbReference>
<evidence type="ECO:0000256" key="4">
    <source>
        <dbReference type="ARBA" id="ARBA00022801"/>
    </source>
</evidence>
<comment type="similarity">
    <text evidence="2">Belongs to the REXO1/REXO3 family.</text>
</comment>
<keyword evidence="6" id="KW-0539">Nucleus</keyword>
<dbReference type="GO" id="GO:0005634">
    <property type="term" value="C:nucleus"/>
    <property type="evidence" value="ECO:0007669"/>
    <property type="project" value="UniProtKB-SubCell"/>
</dbReference>
<proteinExistence type="inferred from homology"/>
<dbReference type="SMART" id="SM00479">
    <property type="entry name" value="EXOIII"/>
    <property type="match status" value="1"/>
</dbReference>
<dbReference type="GO" id="GO:0004527">
    <property type="term" value="F:exonuclease activity"/>
    <property type="evidence" value="ECO:0007669"/>
    <property type="project" value="UniProtKB-KW"/>
</dbReference>
<keyword evidence="8" id="KW-0812">Transmembrane</keyword>
<reference evidence="10" key="1">
    <citation type="journal article" date="2023" name="G3 (Bethesda)">
        <title>Whole genome assemblies of Zophobas morio and Tenebrio molitor.</title>
        <authorList>
            <person name="Kaur S."/>
            <person name="Stinson S.A."/>
            <person name="diCenzo G.C."/>
        </authorList>
    </citation>
    <scope>NUCLEOTIDE SEQUENCE</scope>
    <source>
        <strain evidence="10">QUZm001</strain>
    </source>
</reference>
<dbReference type="InterPro" id="IPR012337">
    <property type="entry name" value="RNaseH-like_sf"/>
</dbReference>
<evidence type="ECO:0000313" key="10">
    <source>
        <dbReference type="EMBL" id="KAJ3657264.1"/>
    </source>
</evidence>
<evidence type="ECO:0000256" key="3">
    <source>
        <dbReference type="ARBA" id="ARBA00022722"/>
    </source>
</evidence>
<dbReference type="InterPro" id="IPR013520">
    <property type="entry name" value="Ribonucl_H"/>
</dbReference>
<dbReference type="Proteomes" id="UP001168821">
    <property type="component" value="Unassembled WGS sequence"/>
</dbReference>
<dbReference type="GO" id="GO:0010629">
    <property type="term" value="P:negative regulation of gene expression"/>
    <property type="evidence" value="ECO:0007669"/>
    <property type="project" value="UniProtKB-ARBA"/>
</dbReference>
<dbReference type="Pfam" id="PF00929">
    <property type="entry name" value="RNase_T"/>
    <property type="match status" value="1"/>
</dbReference>
<feature type="transmembrane region" description="Helical" evidence="8">
    <location>
        <begin position="12"/>
        <end position="32"/>
    </location>
</feature>
<keyword evidence="8" id="KW-1133">Transmembrane helix</keyword>
<evidence type="ECO:0000256" key="5">
    <source>
        <dbReference type="ARBA" id="ARBA00022839"/>
    </source>
</evidence>
<gene>
    <name evidence="10" type="ORF">Zmor_016276</name>
</gene>
<dbReference type="InterPro" id="IPR036397">
    <property type="entry name" value="RNaseH_sf"/>
</dbReference>
<dbReference type="PROSITE" id="PS51257">
    <property type="entry name" value="PROKAR_LIPOPROTEIN"/>
    <property type="match status" value="1"/>
</dbReference>
<evidence type="ECO:0000256" key="7">
    <source>
        <dbReference type="SAM" id="MobiDB-lite"/>
    </source>
</evidence>
<dbReference type="SUPFAM" id="SSF53098">
    <property type="entry name" value="Ribonuclease H-like"/>
    <property type="match status" value="1"/>
</dbReference>
<evidence type="ECO:0000259" key="9">
    <source>
        <dbReference type="SMART" id="SM00479"/>
    </source>
</evidence>
<feature type="compositionally biased region" description="Basic and acidic residues" evidence="7">
    <location>
        <begin position="158"/>
        <end position="176"/>
    </location>
</feature>
<dbReference type="PANTHER" id="PTHR12801">
    <property type="entry name" value="RNA EXONUCLEASE REXO1 / RECO3 FAMILY MEMBER-RELATED"/>
    <property type="match status" value="1"/>
</dbReference>
<keyword evidence="5" id="KW-0269">Exonuclease</keyword>
<evidence type="ECO:0000313" key="11">
    <source>
        <dbReference type="Proteomes" id="UP001168821"/>
    </source>
</evidence>
<evidence type="ECO:0000256" key="6">
    <source>
        <dbReference type="ARBA" id="ARBA00023242"/>
    </source>
</evidence>
<evidence type="ECO:0000256" key="8">
    <source>
        <dbReference type="SAM" id="Phobius"/>
    </source>
</evidence>
<dbReference type="AlphaFoldDB" id="A0AA38MIF8"/>
<dbReference type="GO" id="GO:0003676">
    <property type="term" value="F:nucleic acid binding"/>
    <property type="evidence" value="ECO:0007669"/>
    <property type="project" value="InterPro"/>
</dbReference>
<protein>
    <recommendedName>
        <fullName evidence="9">Exonuclease domain-containing protein</fullName>
    </recommendedName>
</protein>
<dbReference type="Gene3D" id="2.130.10.10">
    <property type="entry name" value="YVTN repeat-like/Quinoprotein amine dehydrogenase"/>
    <property type="match status" value="1"/>
</dbReference>
<feature type="compositionally biased region" description="Acidic residues" evidence="7">
    <location>
        <begin position="110"/>
        <end position="120"/>
    </location>
</feature>
<keyword evidence="4" id="KW-0378">Hydrolase</keyword>
<keyword evidence="3" id="KW-0540">Nuclease</keyword>
<comment type="subcellular location">
    <subcellularLocation>
        <location evidence="1">Nucleus</location>
    </subcellularLocation>
</comment>
<dbReference type="Gene3D" id="3.30.420.10">
    <property type="entry name" value="Ribonuclease H-like superfamily/Ribonuclease H"/>
    <property type="match status" value="1"/>
</dbReference>
<dbReference type="InterPro" id="IPR015943">
    <property type="entry name" value="WD40/YVTN_repeat-like_dom_sf"/>
</dbReference>
<keyword evidence="8" id="KW-0472">Membrane</keyword>
<sequence>MEKSSFADFLTCPSVLSAVFVGGCVLLLAYILKSFRNASAEEKDQSEPGSSTVERKKDSAVSKQKKKQNWTRSADQAYAQPWLLKTLKNHTGQVHTIDFSSNGKYLASCGEEEPDPDPDLDMNSSSGSECNKENSRPPSADPSPRTKGLSRRQRKNRRREDSSPDSKKKKESKREPLTQFKLSISERVFVALLHPHMLTKEQLYVGGFPVQSPLHNNSVVFLVNSSSFSKSRFDVNAREFVPRLTSESRDASDSEESSGSEPDASFYVVNANVGVERLCARCGRGFFTTDKEYLTQERCVYHWGKLLTVPRGGVGAHYSCCNGKPGSLGCTTCKLHVWSGVLPGLNGPFEGYVKTRQRRSTPADGNYGVYALDCEMCYTVAGLELTRVTVVAVDGKLVYDSFVKPVNEIIDYNTRFSGITAKDLNHNAKKLREVQNDLRGFINADTILIGHGLENDLRALKLVHKTVVDTALVFPHYHGFPYRRSLRQLVSSYLKKEVQCGSNGHDSYEDACACMELVKYKIWKENKDFIMM</sequence>
<feature type="region of interest" description="Disordered" evidence="7">
    <location>
        <begin position="244"/>
        <end position="263"/>
    </location>
</feature>
<evidence type="ECO:0000256" key="1">
    <source>
        <dbReference type="ARBA" id="ARBA00004123"/>
    </source>
</evidence>
<dbReference type="InterPro" id="IPR047021">
    <property type="entry name" value="REXO1/3/4-like"/>
</dbReference>
<dbReference type="InterPro" id="IPR034922">
    <property type="entry name" value="REX1-like_exo"/>
</dbReference>